<protein>
    <submittedName>
        <fullName evidence="2">Uncharacterized protein</fullName>
    </submittedName>
</protein>
<gene>
    <name evidence="2" type="ORF">FHR32_004690</name>
</gene>
<dbReference type="EMBL" id="JACHJU010000001">
    <property type="protein sequence ID" value="MBB4940385.1"/>
    <property type="molecule type" value="Genomic_DNA"/>
</dbReference>
<evidence type="ECO:0000313" key="2">
    <source>
        <dbReference type="EMBL" id="MBB4940385.1"/>
    </source>
</evidence>
<sequence length="43" mass="4705">MLVPFTGPSTQVAKVFAPPKVRRNRSSGRAVRSASGMRSTPYR</sequence>
<keyword evidence="3" id="KW-1185">Reference proteome</keyword>
<evidence type="ECO:0000256" key="1">
    <source>
        <dbReference type="SAM" id="MobiDB-lite"/>
    </source>
</evidence>
<proteinExistence type="predicted"/>
<dbReference type="AlphaFoldDB" id="A0A7W7RYB4"/>
<name>A0A7W7RYB4_9ACTN</name>
<feature type="region of interest" description="Disordered" evidence="1">
    <location>
        <begin position="16"/>
        <end position="43"/>
    </location>
</feature>
<dbReference type="Proteomes" id="UP000534286">
    <property type="component" value="Unassembled WGS sequence"/>
</dbReference>
<organism evidence="2 3">
    <name type="scientific">Streptosporangium album</name>
    <dbReference type="NCBI Taxonomy" id="47479"/>
    <lineage>
        <taxon>Bacteria</taxon>
        <taxon>Bacillati</taxon>
        <taxon>Actinomycetota</taxon>
        <taxon>Actinomycetes</taxon>
        <taxon>Streptosporangiales</taxon>
        <taxon>Streptosporangiaceae</taxon>
        <taxon>Streptosporangium</taxon>
    </lineage>
</organism>
<evidence type="ECO:0000313" key="3">
    <source>
        <dbReference type="Proteomes" id="UP000534286"/>
    </source>
</evidence>
<comment type="caution">
    <text evidence="2">The sequence shown here is derived from an EMBL/GenBank/DDBJ whole genome shotgun (WGS) entry which is preliminary data.</text>
</comment>
<accession>A0A7W7RYB4</accession>
<reference evidence="2 3" key="1">
    <citation type="submission" date="2020-08" db="EMBL/GenBank/DDBJ databases">
        <title>Sequencing the genomes of 1000 actinobacteria strains.</title>
        <authorList>
            <person name="Klenk H.-P."/>
        </authorList>
    </citation>
    <scope>NUCLEOTIDE SEQUENCE [LARGE SCALE GENOMIC DNA]</scope>
    <source>
        <strain evidence="2 3">DSM 43023</strain>
    </source>
</reference>
<feature type="compositionally biased region" description="Low complexity" evidence="1">
    <location>
        <begin position="27"/>
        <end position="43"/>
    </location>
</feature>